<proteinExistence type="inferred from homology"/>
<evidence type="ECO:0000256" key="5">
    <source>
        <dbReference type="ARBA" id="ARBA00047664"/>
    </source>
</evidence>
<dbReference type="InterPro" id="IPR001555">
    <property type="entry name" value="GART_AS"/>
</dbReference>
<name>A0A0W0S0T7_9GAMM</name>
<dbReference type="HAMAP" id="MF_01930">
    <property type="entry name" value="PurN"/>
    <property type="match status" value="1"/>
</dbReference>
<feature type="active site" description="Proton donor" evidence="6">
    <location>
        <position position="108"/>
    </location>
</feature>
<evidence type="ECO:0000256" key="4">
    <source>
        <dbReference type="ARBA" id="ARBA00038440"/>
    </source>
</evidence>
<comment type="similarity">
    <text evidence="4 6">Belongs to the GART family.</text>
</comment>
<evidence type="ECO:0000313" key="8">
    <source>
        <dbReference type="EMBL" id="KTC77059.1"/>
    </source>
</evidence>
<dbReference type="PANTHER" id="PTHR43369">
    <property type="entry name" value="PHOSPHORIBOSYLGLYCINAMIDE FORMYLTRANSFERASE"/>
    <property type="match status" value="1"/>
</dbReference>
<reference evidence="8 9" key="1">
    <citation type="submission" date="2015-11" db="EMBL/GenBank/DDBJ databases">
        <title>Genomic analysis of 38 Legionella species identifies large and diverse effector repertoires.</title>
        <authorList>
            <person name="Burstein D."/>
            <person name="Amaro F."/>
            <person name="Zusman T."/>
            <person name="Lifshitz Z."/>
            <person name="Cohen O."/>
            <person name="Gilbert J.A."/>
            <person name="Pupko T."/>
            <person name="Shuman H.A."/>
            <person name="Segal G."/>
        </authorList>
    </citation>
    <scope>NUCLEOTIDE SEQUENCE [LARGE SCALE GENOMIC DNA]</scope>
    <source>
        <strain evidence="8 9">ATCC 43878</strain>
    </source>
</reference>
<dbReference type="CDD" id="cd08645">
    <property type="entry name" value="FMT_core_GART"/>
    <property type="match status" value="1"/>
</dbReference>
<feature type="binding site" evidence="6">
    <location>
        <begin position="89"/>
        <end position="92"/>
    </location>
    <ligand>
        <name>(6R)-10-formyltetrahydrofolate</name>
        <dbReference type="ChEBI" id="CHEBI:195366"/>
    </ligand>
</feature>
<gene>
    <name evidence="6 8" type="primary">purN</name>
    <name evidence="8" type="ORF">Lbru_3166</name>
</gene>
<dbReference type="EC" id="2.1.2.2" evidence="6"/>
<dbReference type="NCBIfam" id="TIGR00639">
    <property type="entry name" value="PurN"/>
    <property type="match status" value="1"/>
</dbReference>
<organism evidence="8 9">
    <name type="scientific">Legionella brunensis</name>
    <dbReference type="NCBI Taxonomy" id="29422"/>
    <lineage>
        <taxon>Bacteria</taxon>
        <taxon>Pseudomonadati</taxon>
        <taxon>Pseudomonadota</taxon>
        <taxon>Gammaproteobacteria</taxon>
        <taxon>Legionellales</taxon>
        <taxon>Legionellaceae</taxon>
        <taxon>Legionella</taxon>
    </lineage>
</organism>
<dbReference type="GO" id="GO:0006189">
    <property type="term" value="P:'de novo' IMP biosynthetic process"/>
    <property type="evidence" value="ECO:0007669"/>
    <property type="project" value="UniProtKB-UniRule"/>
</dbReference>
<dbReference type="SUPFAM" id="SSF53328">
    <property type="entry name" value="Formyltransferase"/>
    <property type="match status" value="1"/>
</dbReference>
<dbReference type="InterPro" id="IPR002376">
    <property type="entry name" value="Formyl_transf_N"/>
</dbReference>
<dbReference type="UniPathway" id="UPA00074">
    <property type="reaction ID" value="UER00126"/>
</dbReference>
<feature type="binding site" evidence="6">
    <location>
        <position position="64"/>
    </location>
    <ligand>
        <name>(6R)-10-formyltetrahydrofolate</name>
        <dbReference type="ChEBI" id="CHEBI:195366"/>
    </ligand>
</feature>
<sequence>MIRLGILGSTRGTNLNAIVHAINNETLDASIEVVISNKIDAPILEKATNLGIKSIFASSDGLSRQSFDFYLSNLLKQHHVELVILIGYMRILTPHFVLNWTNRIINVHPSLLPAFSGLMDLNVHRAVLESEATVTGCSVHFVTEEVDAGPLILQKKCPVLSNDTPENLKLRVQQLEGQALVEAIQKWSELEVIV</sequence>
<dbReference type="RefSeq" id="WP_058443107.1">
    <property type="nucleotide sequence ID" value="NZ_CAAAHU010000008.1"/>
</dbReference>
<comment type="caution">
    <text evidence="8">The sequence shown here is derived from an EMBL/GenBank/DDBJ whole genome shotgun (WGS) entry which is preliminary data.</text>
</comment>
<feature type="binding site" evidence="6">
    <location>
        <begin position="12"/>
        <end position="14"/>
    </location>
    <ligand>
        <name>N(1)-(5-phospho-beta-D-ribosyl)glycinamide</name>
        <dbReference type="ChEBI" id="CHEBI:143788"/>
    </ligand>
</feature>
<dbReference type="Pfam" id="PF00551">
    <property type="entry name" value="Formyl_trans_N"/>
    <property type="match status" value="1"/>
</dbReference>
<dbReference type="InterPro" id="IPR004607">
    <property type="entry name" value="GART"/>
</dbReference>
<dbReference type="PATRIC" id="fig|29422.6.peg.3345"/>
<protein>
    <recommendedName>
        <fullName evidence="6">Phosphoribosylglycinamide formyltransferase</fullName>
        <ecNumber evidence="6">2.1.2.2</ecNumber>
    </recommendedName>
    <alternativeName>
        <fullName evidence="6">5'-phosphoribosylglycinamide transformylase</fullName>
    </alternativeName>
    <alternativeName>
        <fullName evidence="6">GAR transformylase</fullName>
        <shortName evidence="6">GART</shortName>
    </alternativeName>
</protein>
<dbReference type="Proteomes" id="UP000054742">
    <property type="component" value="Unassembled WGS sequence"/>
</dbReference>
<dbReference type="AlphaFoldDB" id="A0A0W0S0T7"/>
<dbReference type="GO" id="GO:0004644">
    <property type="term" value="F:phosphoribosylglycinamide formyltransferase activity"/>
    <property type="evidence" value="ECO:0007669"/>
    <property type="project" value="UniProtKB-UniRule"/>
</dbReference>
<dbReference type="Gene3D" id="3.40.50.170">
    <property type="entry name" value="Formyl transferase, N-terminal domain"/>
    <property type="match status" value="1"/>
</dbReference>
<accession>A0A0W0S0T7</accession>
<evidence type="ECO:0000259" key="7">
    <source>
        <dbReference type="Pfam" id="PF00551"/>
    </source>
</evidence>
<keyword evidence="9" id="KW-1185">Reference proteome</keyword>
<dbReference type="EMBL" id="LNXV01000036">
    <property type="protein sequence ID" value="KTC77059.1"/>
    <property type="molecule type" value="Genomic_DNA"/>
</dbReference>
<feature type="domain" description="Formyl transferase N-terminal" evidence="7">
    <location>
        <begin position="5"/>
        <end position="184"/>
    </location>
</feature>
<keyword evidence="3 6" id="KW-0658">Purine biosynthesis</keyword>
<dbReference type="InterPro" id="IPR036477">
    <property type="entry name" value="Formyl_transf_N_sf"/>
</dbReference>
<dbReference type="STRING" id="29422.Lbru_3166"/>
<feature type="site" description="Raises pKa of active site His" evidence="6">
    <location>
        <position position="147"/>
    </location>
</feature>
<evidence type="ECO:0000256" key="2">
    <source>
        <dbReference type="ARBA" id="ARBA00022679"/>
    </source>
</evidence>
<feature type="binding site" evidence="6">
    <location>
        <position position="106"/>
    </location>
    <ligand>
        <name>(6R)-10-formyltetrahydrofolate</name>
        <dbReference type="ChEBI" id="CHEBI:195366"/>
    </ligand>
</feature>
<evidence type="ECO:0000313" key="9">
    <source>
        <dbReference type="Proteomes" id="UP000054742"/>
    </source>
</evidence>
<evidence type="ECO:0000256" key="6">
    <source>
        <dbReference type="HAMAP-Rule" id="MF_01930"/>
    </source>
</evidence>
<evidence type="ECO:0000256" key="1">
    <source>
        <dbReference type="ARBA" id="ARBA00005054"/>
    </source>
</evidence>
<dbReference type="PANTHER" id="PTHR43369:SF2">
    <property type="entry name" value="PHOSPHORIBOSYLGLYCINAMIDE FORMYLTRANSFERASE"/>
    <property type="match status" value="1"/>
</dbReference>
<evidence type="ECO:0000256" key="3">
    <source>
        <dbReference type="ARBA" id="ARBA00022755"/>
    </source>
</evidence>
<dbReference type="OrthoDB" id="9806170at2"/>
<comment type="pathway">
    <text evidence="1 6">Purine metabolism; IMP biosynthesis via de novo pathway; N(2)-formyl-N(1)-(5-phospho-D-ribosyl)glycinamide from N(1)-(5-phospho-D-ribosyl)glycinamide (10-formyl THF route): step 1/1.</text>
</comment>
<dbReference type="PROSITE" id="PS00373">
    <property type="entry name" value="GART"/>
    <property type="match status" value="1"/>
</dbReference>
<comment type="catalytic activity">
    <reaction evidence="5 6">
        <text>N(1)-(5-phospho-beta-D-ribosyl)glycinamide + (6R)-10-formyltetrahydrofolate = N(2)-formyl-N(1)-(5-phospho-beta-D-ribosyl)glycinamide + (6S)-5,6,7,8-tetrahydrofolate + H(+)</text>
        <dbReference type="Rhea" id="RHEA:15053"/>
        <dbReference type="ChEBI" id="CHEBI:15378"/>
        <dbReference type="ChEBI" id="CHEBI:57453"/>
        <dbReference type="ChEBI" id="CHEBI:143788"/>
        <dbReference type="ChEBI" id="CHEBI:147286"/>
        <dbReference type="ChEBI" id="CHEBI:195366"/>
        <dbReference type="EC" id="2.1.2.2"/>
    </reaction>
</comment>
<dbReference type="GO" id="GO:0005737">
    <property type="term" value="C:cytoplasm"/>
    <property type="evidence" value="ECO:0007669"/>
    <property type="project" value="TreeGrafter"/>
</dbReference>
<comment type="function">
    <text evidence="6">Catalyzes the transfer of a formyl group from 10-formyltetrahydrofolate to 5-phospho-ribosyl-glycinamide (GAR), producing 5-phospho-ribosyl-N-formylglycinamide (FGAR) and tetrahydrofolate.</text>
</comment>
<keyword evidence="2 6" id="KW-0808">Transferase</keyword>